<dbReference type="Proteomes" id="UP000318081">
    <property type="component" value="Chromosome"/>
</dbReference>
<dbReference type="InterPro" id="IPR029068">
    <property type="entry name" value="Glyas_Bleomycin-R_OHBP_Dase"/>
</dbReference>
<sequence>MTVQKIPPNSEGFIPYLIVQNAAEAIDFYARAFGGRKGTVLKMPTGDVGHAEVIIGRTRIMLAEENPDWGFQGAKSLGGCPLTLTLYVEDVDSMAKQAIDAGMTVKRELADQFYGDRMVTLTDPYGYDWCLGTHIEDVDDEEIQRRMSQH</sequence>
<dbReference type="RefSeq" id="WP_145210258.1">
    <property type="nucleotide sequence ID" value="NZ_CP036432.1"/>
</dbReference>
<organism evidence="2 3">
    <name type="scientific">Stieleria magnilauensis</name>
    <dbReference type="NCBI Taxonomy" id="2527963"/>
    <lineage>
        <taxon>Bacteria</taxon>
        <taxon>Pseudomonadati</taxon>
        <taxon>Planctomycetota</taxon>
        <taxon>Planctomycetia</taxon>
        <taxon>Pirellulales</taxon>
        <taxon>Pirellulaceae</taxon>
        <taxon>Stieleria</taxon>
    </lineage>
</organism>
<dbReference type="PROSITE" id="PS51819">
    <property type="entry name" value="VOC"/>
    <property type="match status" value="1"/>
</dbReference>
<evidence type="ECO:0000313" key="2">
    <source>
        <dbReference type="EMBL" id="QDV83424.1"/>
    </source>
</evidence>
<dbReference type="Pfam" id="PF00903">
    <property type="entry name" value="Glyoxalase"/>
    <property type="match status" value="1"/>
</dbReference>
<gene>
    <name evidence="2" type="ORF">TBK1r_23640</name>
</gene>
<dbReference type="Gene3D" id="3.30.720.120">
    <property type="match status" value="1"/>
</dbReference>
<dbReference type="InterPro" id="IPR004360">
    <property type="entry name" value="Glyas_Fos-R_dOase_dom"/>
</dbReference>
<dbReference type="EMBL" id="CP036432">
    <property type="protein sequence ID" value="QDV83424.1"/>
    <property type="molecule type" value="Genomic_DNA"/>
</dbReference>
<dbReference type="CDD" id="cd07246">
    <property type="entry name" value="VOC_like"/>
    <property type="match status" value="1"/>
</dbReference>
<reference evidence="2 3" key="1">
    <citation type="submission" date="2019-02" db="EMBL/GenBank/DDBJ databases">
        <title>Deep-cultivation of Planctomycetes and their phenomic and genomic characterization uncovers novel biology.</title>
        <authorList>
            <person name="Wiegand S."/>
            <person name="Jogler M."/>
            <person name="Boedeker C."/>
            <person name="Pinto D."/>
            <person name="Vollmers J."/>
            <person name="Rivas-Marin E."/>
            <person name="Kohn T."/>
            <person name="Peeters S.H."/>
            <person name="Heuer A."/>
            <person name="Rast P."/>
            <person name="Oberbeckmann S."/>
            <person name="Bunk B."/>
            <person name="Jeske O."/>
            <person name="Meyerdierks A."/>
            <person name="Storesund J.E."/>
            <person name="Kallscheuer N."/>
            <person name="Luecker S."/>
            <person name="Lage O.M."/>
            <person name="Pohl T."/>
            <person name="Merkel B.J."/>
            <person name="Hornburger P."/>
            <person name="Mueller R.-W."/>
            <person name="Bruemmer F."/>
            <person name="Labrenz M."/>
            <person name="Spormann A.M."/>
            <person name="Op den Camp H."/>
            <person name="Overmann J."/>
            <person name="Amann R."/>
            <person name="Jetten M.S.M."/>
            <person name="Mascher T."/>
            <person name="Medema M.H."/>
            <person name="Devos D.P."/>
            <person name="Kaster A.-K."/>
            <person name="Ovreas L."/>
            <person name="Rohde M."/>
            <person name="Galperin M.Y."/>
            <person name="Jogler C."/>
        </authorList>
    </citation>
    <scope>NUCLEOTIDE SEQUENCE [LARGE SCALE GENOMIC DNA]</scope>
    <source>
        <strain evidence="2 3">TBK1r</strain>
    </source>
</reference>
<evidence type="ECO:0000313" key="3">
    <source>
        <dbReference type="Proteomes" id="UP000318081"/>
    </source>
</evidence>
<proteinExistence type="predicted"/>
<evidence type="ECO:0000259" key="1">
    <source>
        <dbReference type="PROSITE" id="PS51819"/>
    </source>
</evidence>
<dbReference type="SUPFAM" id="SSF54593">
    <property type="entry name" value="Glyoxalase/Bleomycin resistance protein/Dihydroxybiphenyl dioxygenase"/>
    <property type="match status" value="1"/>
</dbReference>
<dbReference type="PANTHER" id="PTHR34109">
    <property type="entry name" value="BNAUNNG04460D PROTEIN-RELATED"/>
    <property type="match status" value="1"/>
</dbReference>
<accession>A0ABX5XU88</accession>
<protein>
    <submittedName>
        <fullName evidence="2">Glyoxalase-like domain protein</fullName>
    </submittedName>
</protein>
<dbReference type="InterPro" id="IPR037523">
    <property type="entry name" value="VOC_core"/>
</dbReference>
<dbReference type="Gene3D" id="3.30.720.110">
    <property type="match status" value="1"/>
</dbReference>
<keyword evidence="3" id="KW-1185">Reference proteome</keyword>
<dbReference type="PANTHER" id="PTHR34109:SF1">
    <property type="entry name" value="VOC DOMAIN-CONTAINING PROTEIN"/>
    <property type="match status" value="1"/>
</dbReference>
<feature type="domain" description="VOC" evidence="1">
    <location>
        <begin position="10"/>
        <end position="134"/>
    </location>
</feature>
<name>A0ABX5XU88_9BACT</name>